<dbReference type="Pfam" id="PF25596">
    <property type="entry name" value="CPSase_L_D1"/>
    <property type="match status" value="2"/>
</dbReference>
<dbReference type="NCBIfam" id="NF003671">
    <property type="entry name" value="PRK05294.1"/>
    <property type="match status" value="1"/>
</dbReference>
<comment type="similarity">
    <text evidence="1 10">Belongs to the CarB family.</text>
</comment>
<sequence length="1064" mass="118303">MPLNKQIKKVLVIGSGPIVIGQAAEFDYAGTQGCLALKEEGIEAILLNNNPATIMTDQHIADKVYLEPMTLDVLEKIIKNERPDGIIGTLGGQTGLNLTVQLEEAGILEKYNVEILGTAVEAIQKGEDRDKFKNLMLEIGEPIPESKIVVTVEEGINFVRSIGFPIIVRPAYTLGGEGGGFAENEGELIKLLNKGLKLSPIGQVLVEKSIKGWKELEFEVVRDANDTCIIICHMENLDPVGVHTGDSIVVAPSQTITDEQYYILRKASLKVIRSLGVIGGCNIQFALNPKTNEYYIIEVNPRLSRSSALASKATGYPIARIATKCALGYQLDEIINPITGTTFASFEPALDYVVMKLPRFPFDKFPEVDSKLGTQMKATGEVMSIDRSFEGALNKALRSLEYKVDGLSHPFVKNMSKEQIINELKEATDLRLFAIAESFRRGLSIEEVEKITQIDFWFLYKIQSMVTFEVEIAQYTIDTVPKEILTKAKKVNFGDRYIASLLGCSEQAVRKKRLDWGLIPSYKKVDTSAGEFDAVTPYYYSTWHGQDEVTVSNKRKALIVGSGPIRIGQGIEFDYTCVHAVMALKEYGFETIIVNNNPETVSTDYSVSDKLYFEPITTEDILHIIYKEKVDGVFLQFGGQTAINLAADLEKEGVPIIGTSTTTIDMLEDRKQFYELLDRLSIPHIKGKIAYSVSELKLGAKELGYPVLVRPSYVIGGQSMKTIYTEAELDDYVNVIINTEKRTWPLLVDQFLPGLECELDCISDGKDVLIAGIFEHVEKAGIHSGDSISIYPSLTISKEQKEKLAEYTRKICLEAGIIGVANIQFVIHNEEIYCLEVNPRASRTVPILSKVTGTPIVKWGVAAQIGKALRETGLAKEVPFYSVKAPVFSFSKLNNVDPSVGPEMKSTGEILGVGDTVAEAIKKVTGKSEKTHLEMLTIFCSVADRDKESLLHILKGIKQPLQIYATKGTAQFLANHGYEMTVVDREREKFEHVLDKVEIDVAIIRPTNSSYKETFGKYMRKFFLRKDVPLFTALETFAAFLFQPSTTEIHVKPINDYLRSVIQI</sequence>
<dbReference type="InterPro" id="IPR036897">
    <property type="entry name" value="CarbamoylP_synth_lsu_oligo_sf"/>
</dbReference>
<feature type="domain" description="ATP-grasp" evidence="11">
    <location>
        <begin position="674"/>
        <end position="865"/>
    </location>
</feature>
<dbReference type="SUPFAM" id="SSF56059">
    <property type="entry name" value="Glutathione synthetase ATP-binding domain-like"/>
    <property type="match status" value="2"/>
</dbReference>
<dbReference type="InterPro" id="IPR005480">
    <property type="entry name" value="CPSase_lsu_oligo"/>
</dbReference>
<evidence type="ECO:0000256" key="10">
    <source>
        <dbReference type="HAMAP-Rule" id="MF_01210"/>
    </source>
</evidence>
<dbReference type="GO" id="GO:0004088">
    <property type="term" value="F:carbamoyl-phosphate synthase (glutamine-hydrolyzing) activity"/>
    <property type="evidence" value="ECO:0007669"/>
    <property type="project" value="UniProtKB-EC"/>
</dbReference>
<evidence type="ECO:0000256" key="8">
    <source>
        <dbReference type="ARBA" id="ARBA00022975"/>
    </source>
</evidence>
<dbReference type="PRINTS" id="PR00098">
    <property type="entry name" value="CPSASE"/>
</dbReference>
<dbReference type="RefSeq" id="WP_161920156.1">
    <property type="nucleotide sequence ID" value="NZ_JAACYS010000019.1"/>
</dbReference>
<feature type="binding site" evidence="10">
    <location>
        <position position="838"/>
    </location>
    <ligand>
        <name>Mn(2+)</name>
        <dbReference type="ChEBI" id="CHEBI:29035"/>
        <label>4</label>
    </ligand>
</feature>
<feature type="binding site" evidence="10">
    <location>
        <position position="783"/>
    </location>
    <ligand>
        <name>ATP</name>
        <dbReference type="ChEBI" id="CHEBI:30616"/>
        <label>2</label>
    </ligand>
</feature>
<accession>A0ABX0A1N1</accession>
<keyword evidence="2 10" id="KW-0055">Arginine biosynthesis</keyword>
<feature type="binding site" evidence="10">
    <location>
        <position position="300"/>
    </location>
    <ligand>
        <name>Mn(2+)</name>
        <dbReference type="ChEBI" id="CHEBI:29035"/>
        <label>2</label>
    </ligand>
</feature>
<evidence type="ECO:0000259" key="11">
    <source>
        <dbReference type="PROSITE" id="PS50975"/>
    </source>
</evidence>
<feature type="binding site" evidence="10">
    <location>
        <position position="784"/>
    </location>
    <ligand>
        <name>ATP</name>
        <dbReference type="ChEBI" id="CHEBI:30616"/>
        <label>2</label>
    </ligand>
</feature>
<dbReference type="InterPro" id="IPR005483">
    <property type="entry name" value="CPSase_dom"/>
</dbReference>
<dbReference type="PANTHER" id="PTHR11405:SF53">
    <property type="entry name" value="CARBAMOYL-PHOSPHATE SYNTHASE [AMMONIA], MITOCHONDRIAL"/>
    <property type="match status" value="1"/>
</dbReference>
<evidence type="ECO:0000256" key="9">
    <source>
        <dbReference type="ARBA" id="ARBA00047359"/>
    </source>
</evidence>
<feature type="binding site" evidence="10">
    <location>
        <position position="836"/>
    </location>
    <ligand>
        <name>Mg(2+)</name>
        <dbReference type="ChEBI" id="CHEBI:18420"/>
        <label>3</label>
    </ligand>
</feature>
<feature type="binding site" evidence="10">
    <location>
        <position position="752"/>
    </location>
    <ligand>
        <name>ATP</name>
        <dbReference type="ChEBI" id="CHEBI:30616"/>
        <label>2</label>
    </ligand>
</feature>
<dbReference type="InterPro" id="IPR036914">
    <property type="entry name" value="MGS-like_dom_sf"/>
</dbReference>
<evidence type="ECO:0000256" key="5">
    <source>
        <dbReference type="ARBA" id="ARBA00022737"/>
    </source>
</evidence>
<keyword evidence="7 10" id="KW-0067">ATP-binding</keyword>
<dbReference type="Gene3D" id="3.30.470.20">
    <property type="entry name" value="ATP-grasp fold, B domain"/>
    <property type="match status" value="2"/>
</dbReference>
<comment type="domain">
    <text evidence="10">The large subunit is composed of 2 ATP-grasp domains that are involved in binding the 2 ATP molecules needed for carbamoyl phosphate synthesis. The N-terminal ATP-grasp domain (referred to as the carboxyphosphate synthetic component) catalyzes the ATP-dependent phosphorylation of hydrogencarbonate to carboxyphosphate and the subsequent nucleophilic attack by ammonia to form a carbamate intermediate. The C-terminal ATP-grasp domain (referred to as the carbamoyl phosphate synthetic component) then catalyzes the phosphorylation of carbamate with the second ATP to form the end product carbamoyl phosphate. The reactive and unstable enzyme intermediates are sequentially channeled from one active site to the next through the interior of the protein over a distance of at least 96 A.</text>
</comment>
<feature type="binding site" evidence="10">
    <location>
        <position position="824"/>
    </location>
    <ligand>
        <name>Mn(2+)</name>
        <dbReference type="ChEBI" id="CHEBI:29035"/>
        <label>3</label>
    </ligand>
</feature>
<feature type="binding site" evidence="10">
    <location>
        <position position="781"/>
    </location>
    <ligand>
        <name>ATP</name>
        <dbReference type="ChEBI" id="CHEBI:30616"/>
        <label>2</label>
    </ligand>
</feature>
<keyword evidence="8 10" id="KW-0665">Pyrimidine biosynthesis</keyword>
<evidence type="ECO:0000256" key="4">
    <source>
        <dbReference type="ARBA" id="ARBA00022605"/>
    </source>
</evidence>
<proteinExistence type="inferred from homology"/>
<feature type="binding site" evidence="10">
    <location>
        <position position="750"/>
    </location>
    <ligand>
        <name>ATP</name>
        <dbReference type="ChEBI" id="CHEBI:30616"/>
        <label>2</label>
    </ligand>
</feature>
<dbReference type="InterPro" id="IPR013815">
    <property type="entry name" value="ATP_grasp_subdomain_1"/>
</dbReference>
<feature type="binding site" evidence="10">
    <location>
        <position position="208"/>
    </location>
    <ligand>
        <name>ATP</name>
        <dbReference type="ChEBI" id="CHEBI:30616"/>
        <label>1</label>
    </ligand>
</feature>
<name>A0ABX0A1N1_9BACI</name>
<dbReference type="Gene3D" id="3.40.50.1380">
    <property type="entry name" value="Methylglyoxal synthase-like domain"/>
    <property type="match status" value="1"/>
</dbReference>
<feature type="binding site" evidence="10">
    <location>
        <position position="243"/>
    </location>
    <ligand>
        <name>ATP</name>
        <dbReference type="ChEBI" id="CHEBI:30616"/>
        <label>1</label>
    </ligand>
</feature>
<dbReference type="InterPro" id="IPR011607">
    <property type="entry name" value="MGS-like_dom"/>
</dbReference>
<comment type="pathway">
    <text evidence="10">Pyrimidine metabolism; UMP biosynthesis via de novo pathway; (S)-dihydroorotate from bicarbonate: step 1/3.</text>
</comment>
<feature type="binding site" evidence="10">
    <location>
        <position position="215"/>
    </location>
    <ligand>
        <name>ATP</name>
        <dbReference type="ChEBI" id="CHEBI:30616"/>
        <label>1</label>
    </ligand>
</feature>
<dbReference type="InterPro" id="IPR011761">
    <property type="entry name" value="ATP-grasp"/>
</dbReference>
<comment type="catalytic activity">
    <reaction evidence="10">
        <text>hydrogencarbonate + L-glutamine + 2 ATP + H2O = carbamoyl phosphate + L-glutamate + 2 ADP + phosphate + 2 H(+)</text>
        <dbReference type="Rhea" id="RHEA:18633"/>
        <dbReference type="ChEBI" id="CHEBI:15377"/>
        <dbReference type="ChEBI" id="CHEBI:15378"/>
        <dbReference type="ChEBI" id="CHEBI:17544"/>
        <dbReference type="ChEBI" id="CHEBI:29985"/>
        <dbReference type="ChEBI" id="CHEBI:30616"/>
        <dbReference type="ChEBI" id="CHEBI:43474"/>
        <dbReference type="ChEBI" id="CHEBI:58228"/>
        <dbReference type="ChEBI" id="CHEBI:58359"/>
        <dbReference type="ChEBI" id="CHEBI:456216"/>
        <dbReference type="EC" id="6.3.5.5"/>
    </reaction>
</comment>
<reference evidence="13 14" key="1">
    <citation type="submission" date="2020-01" db="EMBL/GenBank/DDBJ databases">
        <title>A novel Bacillus sp. from Pasinler.</title>
        <authorList>
            <person name="Adiguzel A."/>
            <person name="Ay H."/>
            <person name="Baltaci M.O."/>
        </authorList>
    </citation>
    <scope>NUCLEOTIDE SEQUENCE [LARGE SCALE GENOMIC DNA]</scope>
    <source>
        <strain evidence="13 14">P1</strain>
    </source>
</reference>
<evidence type="ECO:0000256" key="1">
    <source>
        <dbReference type="ARBA" id="ARBA00009799"/>
    </source>
</evidence>
<feature type="region of interest" description="Allosteric domain" evidence="10">
    <location>
        <begin position="930"/>
        <end position="1064"/>
    </location>
</feature>
<feature type="binding site" evidence="10">
    <location>
        <position position="169"/>
    </location>
    <ligand>
        <name>ATP</name>
        <dbReference type="ChEBI" id="CHEBI:30616"/>
        <label>1</label>
    </ligand>
</feature>
<feature type="binding site" evidence="10">
    <location>
        <position position="284"/>
    </location>
    <ligand>
        <name>Mg(2+)</name>
        <dbReference type="ChEBI" id="CHEBI:18420"/>
        <label>1</label>
    </ligand>
</feature>
<dbReference type="Pfam" id="PF02786">
    <property type="entry name" value="CPSase_L_D2"/>
    <property type="match status" value="2"/>
</dbReference>
<evidence type="ECO:0000256" key="3">
    <source>
        <dbReference type="ARBA" id="ARBA00022598"/>
    </source>
</evidence>
<dbReference type="Pfam" id="PF02142">
    <property type="entry name" value="MGS"/>
    <property type="match status" value="1"/>
</dbReference>
<feature type="binding site" evidence="10">
    <location>
        <position position="836"/>
    </location>
    <ligand>
        <name>ATP</name>
        <dbReference type="ChEBI" id="CHEBI:30616"/>
        <label>2</label>
    </ligand>
</feature>
<dbReference type="SUPFAM" id="SSF52440">
    <property type="entry name" value="PreATP-grasp domain"/>
    <property type="match status" value="2"/>
</dbReference>
<comment type="pathway">
    <text evidence="10">Amino-acid biosynthesis; L-arginine biosynthesis; carbamoyl phosphate from bicarbonate: step 1/1.</text>
</comment>
<comment type="cofactor">
    <cofactor evidence="10">
        <name>Mg(2+)</name>
        <dbReference type="ChEBI" id="CHEBI:18420"/>
    </cofactor>
    <cofactor evidence="10">
        <name>Mn(2+)</name>
        <dbReference type="ChEBI" id="CHEBI:29035"/>
    </cofactor>
    <text evidence="10">Binds 4 Mg(2+) or Mn(2+) ions per subunit.</text>
</comment>
<comment type="caution">
    <text evidence="10">Lacks conserved residue(s) required for the propagation of feature annotation.</text>
</comment>
<dbReference type="NCBIfam" id="NF009455">
    <property type="entry name" value="PRK12815.1"/>
    <property type="match status" value="1"/>
</dbReference>
<keyword evidence="3 10" id="KW-0436">Ligase</keyword>
<comment type="function">
    <text evidence="10">Large subunit of the glutamine-dependent carbamoyl phosphate synthetase (CPSase). CPSase catalyzes the formation of carbamoyl phosphate from the ammonia moiety of glutamine, carbonate, and phosphate donated by ATP, constituting the first step of 2 biosynthetic pathways, one leading to arginine and/or urea and the other to pyrimidine nucleotides. The large subunit (synthetase) binds the substrates ammonia (free or transferred from glutamine from the small subunit), hydrogencarbonate and ATP and carries out an ATP-coupled ligase reaction, activating hydrogencarbonate by forming carboxy phosphate which reacts with ammonia to form carbamoyl phosphate.</text>
</comment>
<organism evidence="13 14">
    <name type="scientific">Pallidibacillus pasinlerensis</name>
    <dbReference type="NCBI Taxonomy" id="2703818"/>
    <lineage>
        <taxon>Bacteria</taxon>
        <taxon>Bacillati</taxon>
        <taxon>Bacillota</taxon>
        <taxon>Bacilli</taxon>
        <taxon>Bacillales</taxon>
        <taxon>Bacillaceae</taxon>
        <taxon>Pallidibacillus</taxon>
    </lineage>
</organism>
<dbReference type="Pfam" id="PF02787">
    <property type="entry name" value="CPSase_L_D3"/>
    <property type="match status" value="1"/>
</dbReference>
<feature type="binding site" evidence="10">
    <location>
        <position position="824"/>
    </location>
    <ligand>
        <name>ATP</name>
        <dbReference type="ChEBI" id="CHEBI:30616"/>
        <label>2</label>
    </ligand>
</feature>
<feature type="domain" description="ATP-grasp" evidence="11">
    <location>
        <begin position="133"/>
        <end position="327"/>
    </location>
</feature>
<feature type="binding site" evidence="10">
    <location>
        <position position="298"/>
    </location>
    <ligand>
        <name>Mn(2+)</name>
        <dbReference type="ChEBI" id="CHEBI:29035"/>
        <label>1</label>
    </ligand>
</feature>
<feature type="binding site" evidence="10">
    <location>
        <position position="298"/>
    </location>
    <ligand>
        <name>Mg(2+)</name>
        <dbReference type="ChEBI" id="CHEBI:18420"/>
        <label>1</label>
    </ligand>
</feature>
<dbReference type="SMART" id="SM01096">
    <property type="entry name" value="CPSase_L_D3"/>
    <property type="match status" value="1"/>
</dbReference>
<feature type="binding site" evidence="10">
    <location>
        <position position="300"/>
    </location>
    <ligand>
        <name>Mg(2+)</name>
        <dbReference type="ChEBI" id="CHEBI:18420"/>
        <label>2</label>
    </ligand>
</feature>
<feature type="binding site" evidence="10">
    <location>
        <position position="129"/>
    </location>
    <ligand>
        <name>ATP</name>
        <dbReference type="ChEBI" id="CHEBI:30616"/>
        <label>1</label>
    </ligand>
</feature>
<gene>
    <name evidence="10 13" type="primary">carB</name>
    <name evidence="13" type="ORF">GW534_05990</name>
</gene>
<dbReference type="InterPro" id="IPR058047">
    <property type="entry name" value="CPSase_preATP-grasp"/>
</dbReference>
<dbReference type="EC" id="6.3.5.5" evidence="10"/>
<evidence type="ECO:0000256" key="6">
    <source>
        <dbReference type="ARBA" id="ARBA00022741"/>
    </source>
</evidence>
<feature type="binding site" evidence="10">
    <location>
        <position position="284"/>
    </location>
    <ligand>
        <name>ATP</name>
        <dbReference type="ChEBI" id="CHEBI:30616"/>
        <label>1</label>
    </ligand>
</feature>
<comment type="subunit">
    <text evidence="10">Composed of two chains; the small (or glutamine) chain promotes the hydrolysis of glutamine to ammonia, which is used by the large (or ammonia) chain to synthesize carbamoyl phosphate. Tetramer of heterodimers (alpha,beta)4.</text>
</comment>
<dbReference type="HAMAP" id="MF_01210_B">
    <property type="entry name" value="CPSase_L_chain_B"/>
    <property type="match status" value="1"/>
</dbReference>
<dbReference type="SMART" id="SM00851">
    <property type="entry name" value="MGS"/>
    <property type="match status" value="1"/>
</dbReference>
<feature type="binding site" evidence="10">
    <location>
        <position position="824"/>
    </location>
    <ligand>
        <name>Mg(2+)</name>
        <dbReference type="ChEBI" id="CHEBI:18420"/>
        <label>3</label>
    </ligand>
</feature>
<dbReference type="PROSITE" id="PS00867">
    <property type="entry name" value="CPSASE_2"/>
    <property type="match status" value="1"/>
</dbReference>
<feature type="binding site" evidence="10">
    <location>
        <position position="838"/>
    </location>
    <ligand>
        <name>Mg(2+)</name>
        <dbReference type="ChEBI" id="CHEBI:18420"/>
        <label>4</label>
    </ligand>
</feature>
<feature type="binding site" evidence="10">
    <location>
        <position position="242"/>
    </location>
    <ligand>
        <name>ATP</name>
        <dbReference type="ChEBI" id="CHEBI:30616"/>
        <label>1</label>
    </ligand>
</feature>
<dbReference type="SUPFAM" id="SSF52335">
    <property type="entry name" value="Methylglyoxal synthase-like"/>
    <property type="match status" value="1"/>
</dbReference>
<dbReference type="InterPro" id="IPR005479">
    <property type="entry name" value="CPAse_ATP-bd"/>
</dbReference>
<protein>
    <recommendedName>
        <fullName evidence="10">Carbamoyl phosphate synthase large chain</fullName>
        <ecNumber evidence="10">6.3.4.16</ecNumber>
        <ecNumber evidence="10">6.3.5.5</ecNumber>
    </recommendedName>
    <alternativeName>
        <fullName evidence="10">Carbamoyl phosphate synthetase ammonia chain</fullName>
    </alternativeName>
</protein>
<dbReference type="EC" id="6.3.4.16" evidence="10"/>
<feature type="binding site" evidence="10">
    <location>
        <position position="284"/>
    </location>
    <ligand>
        <name>Mn(2+)</name>
        <dbReference type="ChEBI" id="CHEBI:29035"/>
        <label>1</label>
    </ligand>
</feature>
<keyword evidence="6 10" id="KW-0547">Nucleotide-binding</keyword>
<dbReference type="InterPro" id="IPR016185">
    <property type="entry name" value="PreATP-grasp_dom_sf"/>
</dbReference>
<evidence type="ECO:0000256" key="2">
    <source>
        <dbReference type="ARBA" id="ARBA00022571"/>
    </source>
</evidence>
<feature type="binding site" evidence="10">
    <location>
        <position position="836"/>
    </location>
    <ligand>
        <name>Mn(2+)</name>
        <dbReference type="ChEBI" id="CHEBI:29035"/>
        <label>4</label>
    </ligand>
</feature>
<feature type="binding site" evidence="10">
    <location>
        <position position="710"/>
    </location>
    <ligand>
        <name>ATP</name>
        <dbReference type="ChEBI" id="CHEBI:30616"/>
        <label>2</label>
    </ligand>
</feature>
<keyword evidence="5 10" id="KW-0677">Repeat</keyword>
<feature type="binding site" evidence="10">
    <location>
        <position position="241"/>
    </location>
    <ligand>
        <name>ATP</name>
        <dbReference type="ChEBI" id="CHEBI:30616"/>
        <label>1</label>
    </ligand>
</feature>
<evidence type="ECO:0000256" key="7">
    <source>
        <dbReference type="ARBA" id="ARBA00022840"/>
    </source>
</evidence>
<feature type="binding site" evidence="10">
    <location>
        <position position="175"/>
    </location>
    <ligand>
        <name>ATP</name>
        <dbReference type="ChEBI" id="CHEBI:30616"/>
        <label>1</label>
    </ligand>
</feature>
<evidence type="ECO:0000259" key="12">
    <source>
        <dbReference type="PROSITE" id="PS51855"/>
    </source>
</evidence>
<feature type="binding site" evidence="10">
    <location>
        <position position="176"/>
    </location>
    <ligand>
        <name>ATP</name>
        <dbReference type="ChEBI" id="CHEBI:30616"/>
        <label>1</label>
    </ligand>
</feature>
<feature type="binding site" evidence="10">
    <location>
        <position position="210"/>
    </location>
    <ligand>
        <name>ATP</name>
        <dbReference type="ChEBI" id="CHEBI:30616"/>
        <label>1</label>
    </ligand>
</feature>
<evidence type="ECO:0000313" key="13">
    <source>
        <dbReference type="EMBL" id="NCU17323.1"/>
    </source>
</evidence>
<evidence type="ECO:0000313" key="14">
    <source>
        <dbReference type="Proteomes" id="UP000743899"/>
    </source>
</evidence>
<comment type="catalytic activity">
    <reaction evidence="9 10">
        <text>hydrogencarbonate + NH4(+) + 2 ATP = carbamoyl phosphate + 2 ADP + phosphate + 2 H(+)</text>
        <dbReference type="Rhea" id="RHEA:18029"/>
        <dbReference type="ChEBI" id="CHEBI:15378"/>
        <dbReference type="ChEBI" id="CHEBI:17544"/>
        <dbReference type="ChEBI" id="CHEBI:28938"/>
        <dbReference type="ChEBI" id="CHEBI:30616"/>
        <dbReference type="ChEBI" id="CHEBI:43474"/>
        <dbReference type="ChEBI" id="CHEBI:58228"/>
        <dbReference type="ChEBI" id="CHEBI:456216"/>
        <dbReference type="EC" id="6.3.4.16"/>
    </reaction>
</comment>
<feature type="binding site" evidence="10">
    <location>
        <position position="836"/>
    </location>
    <ligand>
        <name>Mg(2+)</name>
        <dbReference type="ChEBI" id="CHEBI:18420"/>
        <label>4</label>
    </ligand>
</feature>
<feature type="binding site" evidence="10">
    <location>
        <position position="298"/>
    </location>
    <ligand>
        <name>Mn(2+)</name>
        <dbReference type="ChEBI" id="CHEBI:29035"/>
        <label>2</label>
    </ligand>
</feature>
<feature type="binding site" evidence="10">
    <location>
        <position position="782"/>
    </location>
    <ligand>
        <name>ATP</name>
        <dbReference type="ChEBI" id="CHEBI:30616"/>
        <label>2</label>
    </ligand>
</feature>
<feature type="region of interest" description="Carboxyphosphate synthetic domain" evidence="10">
    <location>
        <begin position="1"/>
        <end position="401"/>
    </location>
</feature>
<dbReference type="InterPro" id="IPR006275">
    <property type="entry name" value="CPSase_lsu"/>
</dbReference>
<dbReference type="EMBL" id="JAACYS010000019">
    <property type="protein sequence ID" value="NCU17323.1"/>
    <property type="molecule type" value="Genomic_DNA"/>
</dbReference>
<keyword evidence="4 10" id="KW-0028">Amino-acid biosynthesis</keyword>
<dbReference type="SUPFAM" id="SSF48108">
    <property type="entry name" value="Carbamoyl phosphate synthetase, large subunit connection domain"/>
    <property type="match status" value="1"/>
</dbReference>
<dbReference type="PROSITE" id="PS50975">
    <property type="entry name" value="ATP_GRASP"/>
    <property type="match status" value="2"/>
</dbReference>
<feature type="binding site" evidence="10">
    <location>
        <position position="298"/>
    </location>
    <ligand>
        <name>Mg(2+)</name>
        <dbReference type="ChEBI" id="CHEBI:18420"/>
        <label>2</label>
    </ligand>
</feature>
<dbReference type="Gene3D" id="1.10.1030.10">
    <property type="entry name" value="Carbamoyl-phosphate synthetase, large subunit oligomerisation domain"/>
    <property type="match status" value="1"/>
</dbReference>
<dbReference type="Proteomes" id="UP000743899">
    <property type="component" value="Unassembled WGS sequence"/>
</dbReference>
<dbReference type="NCBIfam" id="TIGR01369">
    <property type="entry name" value="CPSaseII_lrg"/>
    <property type="match status" value="1"/>
</dbReference>
<comment type="caution">
    <text evidence="13">The sequence shown here is derived from an EMBL/GenBank/DDBJ whole genome shotgun (WGS) entry which is preliminary data.</text>
</comment>
<feature type="binding site" evidence="10">
    <location>
        <position position="756"/>
    </location>
    <ligand>
        <name>ATP</name>
        <dbReference type="ChEBI" id="CHEBI:30616"/>
        <label>2</label>
    </ligand>
</feature>
<keyword evidence="14" id="KW-1185">Reference proteome</keyword>
<feature type="domain" description="MGS-like" evidence="12">
    <location>
        <begin position="929"/>
        <end position="1064"/>
    </location>
</feature>
<dbReference type="Gene3D" id="3.40.50.20">
    <property type="match status" value="2"/>
</dbReference>
<feature type="binding site" evidence="10">
    <location>
        <position position="298"/>
    </location>
    <ligand>
        <name>ATP</name>
        <dbReference type="ChEBI" id="CHEBI:30616"/>
        <label>1</label>
    </ligand>
</feature>
<dbReference type="PROSITE" id="PS00866">
    <property type="entry name" value="CPSASE_1"/>
    <property type="match status" value="1"/>
</dbReference>
<dbReference type="PANTHER" id="PTHR11405">
    <property type="entry name" value="CARBAMOYLTRANSFERASE FAMILY MEMBER"/>
    <property type="match status" value="1"/>
</dbReference>
<feature type="binding site" evidence="10">
    <location>
        <position position="836"/>
    </location>
    <ligand>
        <name>Mn(2+)</name>
        <dbReference type="ChEBI" id="CHEBI:29035"/>
        <label>3</label>
    </ligand>
</feature>
<dbReference type="Gene3D" id="3.30.1490.20">
    <property type="entry name" value="ATP-grasp fold, A domain"/>
    <property type="match status" value="1"/>
</dbReference>
<dbReference type="PROSITE" id="PS51855">
    <property type="entry name" value="MGS"/>
    <property type="match status" value="1"/>
</dbReference>